<feature type="compositionally biased region" description="Polar residues" evidence="1">
    <location>
        <begin position="204"/>
        <end position="218"/>
    </location>
</feature>
<feature type="region of interest" description="Disordered" evidence="1">
    <location>
        <begin position="157"/>
        <end position="218"/>
    </location>
</feature>
<dbReference type="KEGG" id="spu:577294"/>
<protein>
    <submittedName>
        <fullName evidence="2">Uncharacterized protein</fullName>
    </submittedName>
</protein>
<sequence>MGHALRGWVHQNTTTQLPSIALHSFKAYSINPQADVNLYLARQQLIHKFLSVALVAMFITVRFGDDKSELFNPNCRNVILLDNIRERCNCDEDDVIDLSDENGSVANLPGHLDDYGKNFLTDRGSFILVRVERDGDEGDDDRFTYIPLLQGIDDDKEFLSRLNPKPTKGGERGKGRRKGDRSGSPSSAKGDRRKGRQKQESQSRRSGGTASRNTPSKR</sequence>
<evidence type="ECO:0000313" key="2">
    <source>
        <dbReference type="EnsemblMetazoa" id="XP_799952"/>
    </source>
</evidence>
<proteinExistence type="predicted"/>
<dbReference type="OMA" id="RERCNCD"/>
<dbReference type="PANTHER" id="PTHR33887">
    <property type="entry name" value="PB1 DOMAIN-CONTAINING PROTEIN"/>
    <property type="match status" value="1"/>
</dbReference>
<evidence type="ECO:0000313" key="3">
    <source>
        <dbReference type="Proteomes" id="UP000007110"/>
    </source>
</evidence>
<dbReference type="AlphaFoldDB" id="A0A7M7RGU3"/>
<dbReference type="RefSeq" id="XP_799952.2">
    <property type="nucleotide sequence ID" value="XM_794859.5"/>
</dbReference>
<accession>A0A7M7RGU3</accession>
<dbReference type="InParanoid" id="A0A7M7RGU3"/>
<evidence type="ECO:0000256" key="1">
    <source>
        <dbReference type="SAM" id="MobiDB-lite"/>
    </source>
</evidence>
<name>A0A7M7RGU3_STRPU</name>
<dbReference type="InterPro" id="IPR039471">
    <property type="entry name" value="CXorf65-like"/>
</dbReference>
<dbReference type="Proteomes" id="UP000007110">
    <property type="component" value="Unassembled WGS sequence"/>
</dbReference>
<dbReference type="GeneID" id="577294"/>
<organism evidence="2 3">
    <name type="scientific">Strongylocentrotus purpuratus</name>
    <name type="common">Purple sea urchin</name>
    <dbReference type="NCBI Taxonomy" id="7668"/>
    <lineage>
        <taxon>Eukaryota</taxon>
        <taxon>Metazoa</taxon>
        <taxon>Echinodermata</taxon>
        <taxon>Eleutherozoa</taxon>
        <taxon>Echinozoa</taxon>
        <taxon>Echinoidea</taxon>
        <taxon>Euechinoidea</taxon>
        <taxon>Echinacea</taxon>
        <taxon>Camarodonta</taxon>
        <taxon>Echinidea</taxon>
        <taxon>Strongylocentrotidae</taxon>
        <taxon>Strongylocentrotus</taxon>
    </lineage>
</organism>
<reference evidence="3" key="1">
    <citation type="submission" date="2015-02" db="EMBL/GenBank/DDBJ databases">
        <title>Genome sequencing for Strongylocentrotus purpuratus.</title>
        <authorList>
            <person name="Murali S."/>
            <person name="Liu Y."/>
            <person name="Vee V."/>
            <person name="English A."/>
            <person name="Wang M."/>
            <person name="Skinner E."/>
            <person name="Han Y."/>
            <person name="Muzny D.M."/>
            <person name="Worley K.C."/>
            <person name="Gibbs R.A."/>
        </authorList>
    </citation>
    <scope>NUCLEOTIDE SEQUENCE</scope>
</reference>
<dbReference type="PANTHER" id="PTHR33887:SF5">
    <property type="entry name" value="PB1 DOMAIN-CONTAINING PROTEIN"/>
    <property type="match status" value="1"/>
</dbReference>
<dbReference type="EnsemblMetazoa" id="XM_794859">
    <property type="protein sequence ID" value="XP_799952"/>
    <property type="gene ID" value="LOC577294"/>
</dbReference>
<keyword evidence="3" id="KW-1185">Reference proteome</keyword>
<dbReference type="Pfam" id="PF15874">
    <property type="entry name" value="Il2rg"/>
    <property type="match status" value="1"/>
</dbReference>
<dbReference type="OrthoDB" id="2109241at2759"/>
<reference evidence="2" key="2">
    <citation type="submission" date="2021-01" db="UniProtKB">
        <authorList>
            <consortium name="EnsemblMetazoa"/>
        </authorList>
    </citation>
    <scope>IDENTIFICATION</scope>
</reference>